<dbReference type="AlphaFoldDB" id="A0A3P7Q1H9"/>
<name>A0A3P7Q1H9_DIBLA</name>
<gene>
    <name evidence="1" type="ORF">DILT_LOCUS14694</name>
</gene>
<sequence>MHRCQQGVCHAKMELMGRGTGEEDQRNFRTIFWSTVLGGGLGHEASGSGKSHARRLDSTIGNLCKAENPAQRPANPKTLRLLALESLT</sequence>
<proteinExistence type="predicted"/>
<dbReference type="EMBL" id="UYRU01075394">
    <property type="protein sequence ID" value="VDN25812.1"/>
    <property type="molecule type" value="Genomic_DNA"/>
</dbReference>
<evidence type="ECO:0000313" key="1">
    <source>
        <dbReference type="EMBL" id="VDN25812.1"/>
    </source>
</evidence>
<keyword evidence="2" id="KW-1185">Reference proteome</keyword>
<organism evidence="1 2">
    <name type="scientific">Dibothriocephalus latus</name>
    <name type="common">Fish tapeworm</name>
    <name type="synonym">Diphyllobothrium latum</name>
    <dbReference type="NCBI Taxonomy" id="60516"/>
    <lineage>
        <taxon>Eukaryota</taxon>
        <taxon>Metazoa</taxon>
        <taxon>Spiralia</taxon>
        <taxon>Lophotrochozoa</taxon>
        <taxon>Platyhelminthes</taxon>
        <taxon>Cestoda</taxon>
        <taxon>Eucestoda</taxon>
        <taxon>Diphyllobothriidea</taxon>
        <taxon>Diphyllobothriidae</taxon>
        <taxon>Dibothriocephalus</taxon>
    </lineage>
</organism>
<protein>
    <submittedName>
        <fullName evidence="1">Uncharacterized protein</fullName>
    </submittedName>
</protein>
<dbReference type="Proteomes" id="UP000281553">
    <property type="component" value="Unassembled WGS sequence"/>
</dbReference>
<reference evidence="1 2" key="1">
    <citation type="submission" date="2018-11" db="EMBL/GenBank/DDBJ databases">
        <authorList>
            <consortium name="Pathogen Informatics"/>
        </authorList>
    </citation>
    <scope>NUCLEOTIDE SEQUENCE [LARGE SCALE GENOMIC DNA]</scope>
</reference>
<evidence type="ECO:0000313" key="2">
    <source>
        <dbReference type="Proteomes" id="UP000281553"/>
    </source>
</evidence>
<accession>A0A3P7Q1H9</accession>